<reference evidence="1" key="2">
    <citation type="submission" date="2022-11" db="EMBL/GenBank/DDBJ databases">
        <authorList>
            <person name="Johnson J.D."/>
        </authorList>
    </citation>
    <scope>NUCLEOTIDE SEQUENCE</scope>
    <source>
        <strain evidence="1">E37</strain>
    </source>
</reference>
<dbReference type="AlphaFoldDB" id="A0AA47IMC0"/>
<protein>
    <submittedName>
        <fullName evidence="1">Uncharacterized protein</fullName>
    </submittedName>
</protein>
<reference evidence="1" key="1">
    <citation type="submission" date="2022-11" db="EMBL/GenBank/DDBJ databases">
        <title>Streptococcus macedonicus and Acinetobacter baumannii: co-inhabitants of the cheese production environment.</title>
        <authorList>
            <person name="Johnson J."/>
        </authorList>
    </citation>
    <scope>NUCLEOTIDE SEQUENCE</scope>
    <source>
        <strain evidence="1">E37</strain>
    </source>
</reference>
<evidence type="ECO:0000313" key="1">
    <source>
        <dbReference type="EMBL" id="WAK63924.1"/>
    </source>
</evidence>
<evidence type="ECO:0000313" key="2">
    <source>
        <dbReference type="Proteomes" id="UP001156410"/>
    </source>
</evidence>
<proteinExistence type="predicted"/>
<name>A0AA47IMC0_STRMC</name>
<organism evidence="1 2">
    <name type="scientific">Streptococcus macedonicus</name>
    <name type="common">Streptococcus gallolyticus macedonicus</name>
    <dbReference type="NCBI Taxonomy" id="59310"/>
    <lineage>
        <taxon>Bacteria</taxon>
        <taxon>Bacillati</taxon>
        <taxon>Bacillota</taxon>
        <taxon>Bacilli</taxon>
        <taxon>Lactobacillales</taxon>
        <taxon>Streptococcaceae</taxon>
        <taxon>Streptococcus</taxon>
    </lineage>
</organism>
<dbReference type="EMBL" id="CP113440">
    <property type="protein sequence ID" value="WAK63924.1"/>
    <property type="molecule type" value="Genomic_DNA"/>
</dbReference>
<dbReference type="Proteomes" id="UP001156410">
    <property type="component" value="Chromosome"/>
</dbReference>
<gene>
    <name evidence="1" type="ORF">OQG81_03440</name>
</gene>
<accession>A0AA47IMC0</accession>
<sequence>MNTVFLSGDTLANVGFLNIDDNWIYNTHGQAVISFTNTNKAQIL</sequence>